<dbReference type="Proteomes" id="UP000694005">
    <property type="component" value="Chromosome A05"/>
</dbReference>
<dbReference type="SMR" id="A0A397ZDQ9"/>
<evidence type="ECO:0000313" key="15">
    <source>
        <dbReference type="EMBL" id="VDC69762.1"/>
    </source>
</evidence>
<name>A0A397ZDQ9_BRACM</name>
<dbReference type="PANTHER" id="PTHR45714">
    <property type="entry name" value="HOMEOBOX-LEUCINE ZIPPER PROTEIN HAT14"/>
    <property type="match status" value="1"/>
</dbReference>
<dbReference type="Proteomes" id="UP000264353">
    <property type="component" value="Chromosome A5"/>
</dbReference>
<dbReference type="InterPro" id="IPR003106">
    <property type="entry name" value="Leu_zip_homeo"/>
</dbReference>
<dbReference type="Gramene" id="A05p04970.2_BraZ1">
    <property type="protein sequence ID" value="A05p04970.2_BraZ1.CDS"/>
    <property type="gene ID" value="A05g04970.2_BraZ1"/>
</dbReference>
<reference evidence="17" key="1">
    <citation type="journal article" date="2011" name="Nat. Genet.">
        <title>The genome of the mesopolyploid crop species Brassica rapa.</title>
        <authorList>
            <consortium name="Brassica rapa Genome Sequencing Project Consortium"/>
            <person name="Wang X."/>
            <person name="Wang H."/>
            <person name="Wang J."/>
            <person name="Sun R."/>
            <person name="Wu J."/>
            <person name="Liu S."/>
            <person name="Bai Y."/>
            <person name="Mun J.H."/>
            <person name="Bancroft I."/>
            <person name="Cheng F."/>
            <person name="Huang S."/>
            <person name="Li X."/>
            <person name="Hua W."/>
            <person name="Wang J."/>
            <person name="Wang X."/>
            <person name="Freeling M."/>
            <person name="Pires J.C."/>
            <person name="Paterson A.H."/>
            <person name="Chalhoub B."/>
            <person name="Wang B."/>
            <person name="Hayward A."/>
            <person name="Sharpe A.G."/>
            <person name="Park B.S."/>
            <person name="Weisshaar B."/>
            <person name="Liu B."/>
            <person name="Li B."/>
            <person name="Liu B."/>
            <person name="Tong C."/>
            <person name="Song C."/>
            <person name="Duran C."/>
            <person name="Peng C."/>
            <person name="Geng C."/>
            <person name="Koh C."/>
            <person name="Lin C."/>
            <person name="Edwards D."/>
            <person name="Mu D."/>
            <person name="Shen D."/>
            <person name="Soumpourou E."/>
            <person name="Li F."/>
            <person name="Fraser F."/>
            <person name="Conant G."/>
            <person name="Lassalle G."/>
            <person name="King G.J."/>
            <person name="Bonnema G."/>
            <person name="Tang H."/>
            <person name="Wang H."/>
            <person name="Belcram H."/>
            <person name="Zhou H."/>
            <person name="Hirakawa H."/>
            <person name="Abe H."/>
            <person name="Guo H."/>
            <person name="Wang H."/>
            <person name="Jin H."/>
            <person name="Parkin I.A."/>
            <person name="Batley J."/>
            <person name="Kim J.S."/>
            <person name="Just J."/>
            <person name="Li J."/>
            <person name="Xu J."/>
            <person name="Deng J."/>
            <person name="Kim J.A."/>
            <person name="Li J."/>
            <person name="Yu J."/>
            <person name="Meng J."/>
            <person name="Wang J."/>
            <person name="Min J."/>
            <person name="Poulain J."/>
            <person name="Wang J."/>
            <person name="Hatakeyama K."/>
            <person name="Wu K."/>
            <person name="Wang L."/>
            <person name="Fang L."/>
            <person name="Trick M."/>
            <person name="Links M.G."/>
            <person name="Zhao M."/>
            <person name="Jin M."/>
            <person name="Ramchiary N."/>
            <person name="Drou N."/>
            <person name="Berkman P.J."/>
            <person name="Cai Q."/>
            <person name="Huang Q."/>
            <person name="Li R."/>
            <person name="Tabata S."/>
            <person name="Cheng S."/>
            <person name="Zhang S."/>
            <person name="Zhang S."/>
            <person name="Huang S."/>
            <person name="Sato S."/>
            <person name="Sun S."/>
            <person name="Kwon S.J."/>
            <person name="Choi S.R."/>
            <person name="Lee T.H."/>
            <person name="Fan W."/>
            <person name="Zhao X."/>
            <person name="Tan X."/>
            <person name="Xu X."/>
            <person name="Wang Y."/>
            <person name="Qiu Y."/>
            <person name="Yin Y."/>
            <person name="Li Y."/>
            <person name="Du Y."/>
            <person name="Liao Y."/>
            <person name="Lim Y."/>
            <person name="Narusaka Y."/>
            <person name="Wang Y."/>
            <person name="Wang Z."/>
            <person name="Li Z."/>
            <person name="Wang Z."/>
            <person name="Xiong Z."/>
            <person name="Zhang Z."/>
        </authorList>
    </citation>
    <scope>NUCLEOTIDE SEQUENCE [LARGE SCALE GENOMIC DNA]</scope>
    <source>
        <strain evidence="17">cv. Chiifu-401-42</strain>
    </source>
</reference>
<evidence type="ECO:0000313" key="17">
    <source>
        <dbReference type="Proteomes" id="UP000011750"/>
    </source>
</evidence>
<evidence type="ECO:0000256" key="6">
    <source>
        <dbReference type="ARBA" id="ARBA00023163"/>
    </source>
</evidence>
<evidence type="ECO:0000256" key="10">
    <source>
        <dbReference type="SAM" id="Coils"/>
    </source>
</evidence>
<comment type="subcellular location">
    <subcellularLocation>
        <location evidence="1 8 9">Nucleus</location>
    </subcellularLocation>
</comment>
<evidence type="ECO:0000256" key="5">
    <source>
        <dbReference type="ARBA" id="ARBA00023155"/>
    </source>
</evidence>
<sequence>MGERDDGLALSLSLGFSQPKEPSLRLNLMPSTTSSSFPRMQNHKNKHLPKKTHHSSWPHLFQPSGTTRITAERNSNFGSFLRGFDVNRPPSVAVVVDLDEETAGMSSPNSNVSSVSGNKRDLAAAARGEGDETEGERASCSRGGGSCGSDDEDGGNGDGSRKKLRLSKEQALVLEETFKEHSTLNPKQKLALAKQLNLRTRQVEVWFQNRRARTKLKQTEVDCEYLKRCCDNLTEENRRLQKEVSGLRALKLSPNLYMQMTPPTTLTMCPSCERVSASSSTVAAPPPPPSSSSAH</sequence>
<dbReference type="OMA" id="HRTSWNE"/>
<organism evidence="14 18">
    <name type="scientific">Brassica campestris</name>
    <name type="common">Field mustard</name>
    <dbReference type="NCBI Taxonomy" id="3711"/>
    <lineage>
        <taxon>Eukaryota</taxon>
        <taxon>Viridiplantae</taxon>
        <taxon>Streptophyta</taxon>
        <taxon>Embryophyta</taxon>
        <taxon>Tracheophyta</taxon>
        <taxon>Spermatophyta</taxon>
        <taxon>Magnoliopsida</taxon>
        <taxon>eudicotyledons</taxon>
        <taxon>Gunneridae</taxon>
        <taxon>Pentapetalae</taxon>
        <taxon>rosids</taxon>
        <taxon>malvids</taxon>
        <taxon>Brassicales</taxon>
        <taxon>Brassicaceae</taxon>
        <taxon>Brassiceae</taxon>
        <taxon>Brassica</taxon>
    </lineage>
</organism>
<feature type="coiled-coil region" evidence="10">
    <location>
        <begin position="223"/>
        <end position="250"/>
    </location>
</feature>
<dbReference type="SUPFAM" id="SSF46689">
    <property type="entry name" value="Homeodomain-like"/>
    <property type="match status" value="1"/>
</dbReference>
<feature type="domain" description="Homeobox" evidence="12">
    <location>
        <begin position="157"/>
        <end position="217"/>
    </location>
</feature>
<evidence type="ECO:0000256" key="2">
    <source>
        <dbReference type="ARBA" id="ARBA00006074"/>
    </source>
</evidence>
<keyword evidence="6" id="KW-0804">Transcription</keyword>
<evidence type="ECO:0000256" key="8">
    <source>
        <dbReference type="PROSITE-ProRule" id="PRU00108"/>
    </source>
</evidence>
<dbReference type="EnsemblPlants" id="Bra004874.1">
    <property type="protein sequence ID" value="Bra004874.1-P"/>
    <property type="gene ID" value="Bra004874"/>
</dbReference>
<dbReference type="Gramene" id="Bra004874.1">
    <property type="protein sequence ID" value="Bra004874.1-P"/>
    <property type="gene ID" value="Bra004874"/>
</dbReference>
<evidence type="ECO:0000313" key="13">
    <source>
        <dbReference type="EMBL" id="CAG7873976.1"/>
    </source>
</evidence>
<keyword evidence="17" id="KW-1185">Reference proteome</keyword>
<evidence type="ECO:0000256" key="9">
    <source>
        <dbReference type="RuleBase" id="RU000682"/>
    </source>
</evidence>
<dbReference type="SMART" id="SM00340">
    <property type="entry name" value="HALZ"/>
    <property type="match status" value="1"/>
</dbReference>
<dbReference type="Gene3D" id="1.10.10.60">
    <property type="entry name" value="Homeodomain-like"/>
    <property type="match status" value="1"/>
</dbReference>
<dbReference type="GO" id="GO:0005634">
    <property type="term" value="C:nucleus"/>
    <property type="evidence" value="ECO:0007669"/>
    <property type="project" value="UniProtKB-SubCell"/>
</dbReference>
<dbReference type="HOGENOM" id="CLU_049516_2_0_1"/>
<keyword evidence="5 8" id="KW-0371">Homeobox</keyword>
<reference evidence="17" key="2">
    <citation type="journal article" date="2018" name="Hortic Res">
        <title>Improved Brassica rapa reference genome by single-molecule sequencing and chromosome conformation capture technologies.</title>
        <authorList>
            <person name="Zhang L."/>
            <person name="Cai X."/>
            <person name="Wu J."/>
            <person name="Liu M."/>
            <person name="Grob S."/>
            <person name="Cheng F."/>
            <person name="Liang J."/>
            <person name="Cai C."/>
            <person name="Liu Z."/>
            <person name="Liu B."/>
            <person name="Wang F."/>
            <person name="Li S."/>
            <person name="Liu F."/>
            <person name="Li X."/>
            <person name="Cheng L."/>
            <person name="Yang W."/>
            <person name="Li M.H."/>
            <person name="Grossniklaus U."/>
            <person name="Zheng H."/>
            <person name="Wang X."/>
        </authorList>
    </citation>
    <scope>NUCLEOTIDE SEQUENCE [LARGE SCALE GENOMIC DNA]</scope>
    <source>
        <strain evidence="17">cv. Chiifu-401-42</strain>
    </source>
</reference>
<proteinExistence type="inferred from homology"/>
<evidence type="ECO:0000256" key="11">
    <source>
        <dbReference type="SAM" id="MobiDB-lite"/>
    </source>
</evidence>
<feature type="compositionally biased region" description="Basic residues" evidence="11">
    <location>
        <begin position="41"/>
        <end position="56"/>
    </location>
</feature>
<feature type="region of interest" description="Disordered" evidence="11">
    <location>
        <begin position="102"/>
        <end position="164"/>
    </location>
</feature>
<dbReference type="InterPro" id="IPR017970">
    <property type="entry name" value="Homeobox_CS"/>
</dbReference>
<comment type="similarity">
    <text evidence="2">Belongs to the HD-ZIP homeobox family. Class II subfamily.</text>
</comment>
<dbReference type="PROSITE" id="PS50071">
    <property type="entry name" value="HOMEOBOX_2"/>
    <property type="match status" value="1"/>
</dbReference>
<keyword evidence="4 8" id="KW-0238">DNA-binding</keyword>
<protein>
    <recommendedName>
        <fullName evidence="12">Homeobox domain-containing protein</fullName>
    </recommendedName>
</protein>
<dbReference type="AlphaFoldDB" id="A0A397ZDQ9"/>
<dbReference type="GO" id="GO:0000981">
    <property type="term" value="F:DNA-binding transcription factor activity, RNA polymerase II-specific"/>
    <property type="evidence" value="ECO:0007669"/>
    <property type="project" value="InterPro"/>
</dbReference>
<dbReference type="InterPro" id="IPR050762">
    <property type="entry name" value="HD-ZIP_Homeobox_LZ_Class_II"/>
</dbReference>
<dbReference type="Pfam" id="PF02183">
    <property type="entry name" value="HALZ"/>
    <property type="match status" value="1"/>
</dbReference>
<dbReference type="PANTHER" id="PTHR45714:SF94">
    <property type="entry name" value="HOMEOBOX-LEUCINE ZIPPER PROTEIN ATHB-4"/>
    <property type="match status" value="1"/>
</dbReference>
<dbReference type="EMBL" id="LS974621">
    <property type="protein sequence ID" value="CAG7873976.1"/>
    <property type="molecule type" value="Genomic_DNA"/>
</dbReference>
<evidence type="ECO:0000313" key="14">
    <source>
        <dbReference type="EMBL" id="RID61306.1"/>
    </source>
</evidence>
<evidence type="ECO:0000313" key="16">
    <source>
        <dbReference type="EnsemblPlants" id="Bra004874.1-P"/>
    </source>
</evidence>
<dbReference type="GO" id="GO:0043565">
    <property type="term" value="F:sequence-specific DNA binding"/>
    <property type="evidence" value="ECO:0007669"/>
    <property type="project" value="InterPro"/>
</dbReference>
<gene>
    <name evidence="15" type="ORF">BRAA05T19476Z</name>
    <name evidence="13" type="ORF">BRAPAZ1V2_A05P04970.2</name>
    <name evidence="14" type="ORF">BRARA_E00466</name>
</gene>
<evidence type="ECO:0000313" key="19">
    <source>
        <dbReference type="Proteomes" id="UP000694005"/>
    </source>
</evidence>
<dbReference type="InterPro" id="IPR006712">
    <property type="entry name" value="HD-ZIP_N"/>
</dbReference>
<reference evidence="14 18" key="3">
    <citation type="submission" date="2018-06" db="EMBL/GenBank/DDBJ databases">
        <title>WGS assembly of Brassica rapa FPsc.</title>
        <authorList>
            <person name="Bowman J."/>
            <person name="Kohchi T."/>
            <person name="Yamato K."/>
            <person name="Jenkins J."/>
            <person name="Shu S."/>
            <person name="Ishizaki K."/>
            <person name="Yamaoka S."/>
            <person name="Nishihama R."/>
            <person name="Nakamura Y."/>
            <person name="Berger F."/>
            <person name="Adam C."/>
            <person name="Aki S."/>
            <person name="Althoff F."/>
            <person name="Araki T."/>
            <person name="Arteaga-Vazquez M."/>
            <person name="Balasubrmanian S."/>
            <person name="Bauer D."/>
            <person name="Boehm C."/>
            <person name="Briginshaw L."/>
            <person name="Caballero-Perez J."/>
            <person name="Catarino B."/>
            <person name="Chen F."/>
            <person name="Chiyoda S."/>
            <person name="Chovatia M."/>
            <person name="Davies K."/>
            <person name="Delmans M."/>
            <person name="Demura T."/>
            <person name="Dierschke T."/>
            <person name="Dolan L."/>
            <person name="Dorantes-Acosta A."/>
            <person name="Eklund D."/>
            <person name="Florent S."/>
            <person name="Flores-Sandoval E."/>
            <person name="Fujiyama A."/>
            <person name="Fukuzawa H."/>
            <person name="Galik B."/>
            <person name="Grimanelli D."/>
            <person name="Grimwood J."/>
            <person name="Grossniklaus U."/>
            <person name="Hamada T."/>
            <person name="Haseloff J."/>
            <person name="Hetherington A."/>
            <person name="Higo A."/>
            <person name="Hirakawa Y."/>
            <person name="Hundley H."/>
            <person name="Ikeda Y."/>
            <person name="Inoue K."/>
            <person name="Inoue S."/>
            <person name="Ishida S."/>
            <person name="Jia Q."/>
            <person name="Kakita M."/>
            <person name="Kanazawa T."/>
            <person name="Kawai Y."/>
            <person name="Kawashima T."/>
            <person name="Kennedy M."/>
            <person name="Kinose K."/>
            <person name="Kinoshita T."/>
            <person name="Kohara Y."/>
            <person name="Koide E."/>
            <person name="Komatsu K."/>
            <person name="Kopischke S."/>
            <person name="Kubo M."/>
            <person name="Kyozuka J."/>
            <person name="Lagercrantz U."/>
            <person name="Lin S."/>
            <person name="Lindquist E."/>
            <person name="Lipzen A."/>
            <person name="Lu C."/>
            <person name="Luna E."/>
            <person name="Martienssen R."/>
            <person name="Minamino N."/>
            <person name="Mizutani M."/>
            <person name="Mizutani M."/>
            <person name="Mochizuki N."/>
            <person name="Monte I."/>
            <person name="Mosher R."/>
            <person name="Nagasaki H."/>
            <person name="Nakagami H."/>
            <person name="Naramoto S."/>
            <person name="Nishitani K."/>
            <person name="Ohtani M."/>
            <person name="Okamoto T."/>
            <person name="Okumura M."/>
            <person name="Phillips J."/>
            <person name="Pollak B."/>
            <person name="Reinders A."/>
            <person name="Roevekamp M."/>
            <person name="Sano R."/>
            <person name="Sawa S."/>
            <person name="Schmid M."/>
            <person name="Shirakawa M."/>
            <person name="Solano R."/>
            <person name="Spunde A."/>
            <person name="Suetsugu N."/>
            <person name="Sugano S."/>
            <person name="Sugiyama A."/>
            <person name="Sun R."/>
            <person name="Suzuki Y."/>
            <person name="Takenaka M."/>
            <person name="Takezawa D."/>
            <person name="Tomogane H."/>
            <person name="Tsuzuki M."/>
            <person name="Ueda T."/>
            <person name="Umeda M."/>
            <person name="Ward J."/>
            <person name="Watanabe Y."/>
            <person name="Yazaki K."/>
            <person name="Yokoyama R."/>
            <person name="Yoshitake Y."/>
            <person name="Yotsui I."/>
            <person name="Zachgo S."/>
            <person name="Schmutz J."/>
        </authorList>
    </citation>
    <scope>NUCLEOTIDE SEQUENCE [LARGE SCALE GENOMIC DNA]</scope>
    <source>
        <strain evidence="18">cv. B-3</strain>
    </source>
</reference>
<keyword evidence="3" id="KW-0805">Transcription regulation</keyword>
<dbReference type="SMART" id="SM00389">
    <property type="entry name" value="HOX"/>
    <property type="match status" value="1"/>
</dbReference>
<dbReference type="InterPro" id="IPR001356">
    <property type="entry name" value="HD"/>
</dbReference>
<evidence type="ECO:0000256" key="3">
    <source>
        <dbReference type="ARBA" id="ARBA00023015"/>
    </source>
</evidence>
<keyword evidence="7 8" id="KW-0539">Nucleus</keyword>
<dbReference type="FunFam" id="1.10.10.60:FF:000577">
    <property type="entry name" value="Homeobox-leucine zipper protein 18"/>
    <property type="match status" value="1"/>
</dbReference>
<reference evidence="16" key="5">
    <citation type="submission" date="2023-03" db="UniProtKB">
        <authorList>
            <consortium name="EnsemblPlants"/>
        </authorList>
    </citation>
    <scope>IDENTIFICATION</scope>
    <source>
        <strain evidence="16">cv. Chiifu-401-42</strain>
    </source>
</reference>
<evidence type="ECO:0000313" key="18">
    <source>
        <dbReference type="Proteomes" id="UP000264353"/>
    </source>
</evidence>
<dbReference type="EMBL" id="CM010632">
    <property type="protein sequence ID" value="RID61306.1"/>
    <property type="molecule type" value="Genomic_DNA"/>
</dbReference>
<dbReference type="PROSITE" id="PS00027">
    <property type="entry name" value="HOMEOBOX_1"/>
    <property type="match status" value="1"/>
</dbReference>
<dbReference type="Pfam" id="PF04618">
    <property type="entry name" value="HD-ZIP_N"/>
    <property type="match status" value="1"/>
</dbReference>
<dbReference type="EMBL" id="LR031570">
    <property type="protein sequence ID" value="VDC69762.1"/>
    <property type="molecule type" value="Genomic_DNA"/>
</dbReference>
<dbReference type="Pfam" id="PF00046">
    <property type="entry name" value="Homeodomain"/>
    <property type="match status" value="1"/>
</dbReference>
<evidence type="ECO:0000256" key="4">
    <source>
        <dbReference type="ARBA" id="ARBA00023125"/>
    </source>
</evidence>
<evidence type="ECO:0000256" key="7">
    <source>
        <dbReference type="ARBA" id="ARBA00023242"/>
    </source>
</evidence>
<accession>M4CKY8</accession>
<evidence type="ECO:0000259" key="12">
    <source>
        <dbReference type="PROSITE" id="PS50071"/>
    </source>
</evidence>
<accession>A0A397ZDQ9</accession>
<feature type="DNA-binding region" description="Homeobox" evidence="8">
    <location>
        <begin position="159"/>
        <end position="218"/>
    </location>
</feature>
<feature type="region of interest" description="Disordered" evidence="11">
    <location>
        <begin position="18"/>
        <end position="64"/>
    </location>
</feature>
<dbReference type="CDD" id="cd00086">
    <property type="entry name" value="homeodomain"/>
    <property type="match status" value="1"/>
</dbReference>
<evidence type="ECO:0000256" key="1">
    <source>
        <dbReference type="ARBA" id="ARBA00004123"/>
    </source>
</evidence>
<dbReference type="KEGG" id="brp:103866843"/>
<dbReference type="STRING" id="51351.M4CKY8"/>
<dbReference type="InterPro" id="IPR009057">
    <property type="entry name" value="Homeodomain-like_sf"/>
</dbReference>
<reference evidence="13 19" key="4">
    <citation type="submission" date="2021-07" db="EMBL/GenBank/DDBJ databases">
        <authorList>
            <consortium name="Genoscope - CEA"/>
            <person name="William W."/>
        </authorList>
    </citation>
    <scope>NUCLEOTIDE SEQUENCE [LARGE SCALE GENOMIC DNA]</scope>
</reference>
<dbReference type="OrthoDB" id="6159439at2759"/>
<keyword evidence="10" id="KW-0175">Coiled coil</keyword>
<feature type="compositionally biased region" description="Polar residues" evidence="11">
    <location>
        <begin position="29"/>
        <end position="39"/>
    </location>
</feature>
<dbReference type="Proteomes" id="UP000011750">
    <property type="component" value="Chromosome A05"/>
</dbReference>
<dbReference type="eggNOG" id="KOG0483">
    <property type="taxonomic scope" value="Eukaryota"/>
</dbReference>
<feature type="compositionally biased region" description="Low complexity" evidence="11">
    <location>
        <begin position="106"/>
        <end position="116"/>
    </location>
</feature>